<dbReference type="EMBL" id="GBXM01102465">
    <property type="protein sequence ID" value="JAH06112.1"/>
    <property type="molecule type" value="Transcribed_RNA"/>
</dbReference>
<organism evidence="1">
    <name type="scientific">Anguilla anguilla</name>
    <name type="common">European freshwater eel</name>
    <name type="synonym">Muraena anguilla</name>
    <dbReference type="NCBI Taxonomy" id="7936"/>
    <lineage>
        <taxon>Eukaryota</taxon>
        <taxon>Metazoa</taxon>
        <taxon>Chordata</taxon>
        <taxon>Craniata</taxon>
        <taxon>Vertebrata</taxon>
        <taxon>Euteleostomi</taxon>
        <taxon>Actinopterygii</taxon>
        <taxon>Neopterygii</taxon>
        <taxon>Teleostei</taxon>
        <taxon>Anguilliformes</taxon>
        <taxon>Anguillidae</taxon>
        <taxon>Anguilla</taxon>
    </lineage>
</organism>
<proteinExistence type="predicted"/>
<sequence>MMTSHVTQKLFRVP</sequence>
<name>A0A0E9PP86_ANGAN</name>
<reference evidence="1" key="1">
    <citation type="submission" date="2014-11" db="EMBL/GenBank/DDBJ databases">
        <authorList>
            <person name="Amaro Gonzalez C."/>
        </authorList>
    </citation>
    <scope>NUCLEOTIDE SEQUENCE</scope>
</reference>
<protein>
    <submittedName>
        <fullName evidence="1">Uncharacterized protein</fullName>
    </submittedName>
</protein>
<reference evidence="1" key="2">
    <citation type="journal article" date="2015" name="Fish Shellfish Immunol.">
        <title>Early steps in the European eel (Anguilla anguilla)-Vibrio vulnificus interaction in the gills: Role of the RtxA13 toxin.</title>
        <authorList>
            <person name="Callol A."/>
            <person name="Pajuelo D."/>
            <person name="Ebbesson L."/>
            <person name="Teles M."/>
            <person name="MacKenzie S."/>
            <person name="Amaro C."/>
        </authorList>
    </citation>
    <scope>NUCLEOTIDE SEQUENCE</scope>
</reference>
<accession>A0A0E9PP86</accession>
<evidence type="ECO:0000313" key="1">
    <source>
        <dbReference type="EMBL" id="JAH06112.1"/>
    </source>
</evidence>